<keyword evidence="2" id="KW-0676">Redox-active center</keyword>
<evidence type="ECO:0000256" key="3">
    <source>
        <dbReference type="PROSITE-ProRule" id="PRU01282"/>
    </source>
</evidence>
<proteinExistence type="inferred from homology"/>
<evidence type="ECO:0000313" key="8">
    <source>
        <dbReference type="Proteomes" id="UP000192067"/>
    </source>
</evidence>
<accession>A0A0A7T044</accession>
<evidence type="ECO:0000256" key="2">
    <source>
        <dbReference type="ARBA" id="ARBA00023284"/>
    </source>
</evidence>
<sequence>MIKLFSSTNCSSSKKMKQWLITNKLEFEEISILENTLLKKDILRILSLTETGVEEIISKRSSAYKKLSKIIDFDALTLNSLVELIVQNQKLLRRPLVVDEHRLQVGYNEDDIRKFLPRKVRQLGMMTAIENVRIWDQAK</sequence>
<dbReference type="Proteomes" id="UP000192095">
    <property type="component" value="Chromosome"/>
</dbReference>
<evidence type="ECO:0000256" key="1">
    <source>
        <dbReference type="ARBA" id="ARBA00023157"/>
    </source>
</evidence>
<evidence type="ECO:0000313" key="9">
    <source>
        <dbReference type="Proteomes" id="UP000192095"/>
    </source>
</evidence>
<dbReference type="AlphaFoldDB" id="A0A0A7T044"/>
<reference evidence="7" key="1">
    <citation type="submission" date="2015-10" db="EMBL/GenBank/DDBJ databases">
        <title>Draft Genome Sequences of 11 Lactococcus lactis subspecies cremoris strains.</title>
        <authorList>
            <person name="Wels M."/>
            <person name="Backus L."/>
            <person name="Boekhorst J."/>
            <person name="Dijkstra A."/>
            <person name="Beerthuizen M."/>
            <person name="Kelly W."/>
            <person name="Siezen R."/>
            <person name="Bachmann H."/>
            <person name="Van Hijum S."/>
        </authorList>
    </citation>
    <scope>NUCLEOTIDE SEQUENCE [LARGE SCALE GENOMIC DNA]</scope>
    <source>
        <strain evidence="7">LMG9449</strain>
    </source>
</reference>
<dbReference type="NCBIfam" id="TIGR01617">
    <property type="entry name" value="arsC_related"/>
    <property type="match status" value="1"/>
</dbReference>
<dbReference type="Pfam" id="PF03960">
    <property type="entry name" value="ArsC"/>
    <property type="match status" value="1"/>
</dbReference>
<dbReference type="Proteomes" id="UP000053612">
    <property type="component" value="Unassembled WGS sequence"/>
</dbReference>
<dbReference type="PROSITE" id="PS51353">
    <property type="entry name" value="ARSC"/>
    <property type="match status" value="1"/>
</dbReference>
<dbReference type="Proteomes" id="UP000192067">
    <property type="component" value="Chromosome"/>
</dbReference>
<evidence type="ECO:0000313" key="6">
    <source>
        <dbReference type="EMBL" id="KSU16485.1"/>
    </source>
</evidence>
<reference evidence="8 9" key="2">
    <citation type="journal article" date="2017" name="BMC Genomics">
        <title>Comparative and functional genomics of the Lactococcus lactis taxon; insights into evolution and niche adaptation.</title>
        <authorList>
            <person name="Kelleher P."/>
            <person name="Bottacini F."/>
            <person name="Mahony J."/>
            <person name="Kilcawley K.N."/>
            <person name="van Sinderen D."/>
        </authorList>
    </citation>
    <scope>NUCLEOTIDE SEQUENCE [LARGE SCALE GENOMIC DNA]</scope>
    <source>
        <strain evidence="5 9">UC06</strain>
        <strain evidence="4 8">UC11</strain>
    </source>
</reference>
<dbReference type="EMBL" id="CP015902">
    <property type="protein sequence ID" value="ARE20987.1"/>
    <property type="molecule type" value="Genomic_DNA"/>
</dbReference>
<comment type="similarity">
    <text evidence="3">Belongs to the ArsC family.</text>
</comment>
<protein>
    <submittedName>
        <fullName evidence="4">Arsenate reductase related protein glutaredoxin family</fullName>
    </submittedName>
    <submittedName>
        <fullName evidence="6">Regulatory protein spx</fullName>
    </submittedName>
    <submittedName>
        <fullName evidence="5">Spx/MgsR family RNA polymerase-binding regulatory protein</fullName>
    </submittedName>
</protein>
<name>A0A0A7T044_LACLL</name>
<reference evidence="5" key="4">
    <citation type="submission" date="2023-07" db="EMBL/GenBank/DDBJ databases">
        <authorList>
            <person name="McDonnell B."/>
        </authorList>
    </citation>
    <scope>NUCLEOTIDE SEQUENCE</scope>
    <source>
        <strain evidence="5">UC06</strain>
    </source>
</reference>
<reference evidence="6" key="3">
    <citation type="journal article" date="2017" name="Genome Announc.">
        <title>Draft Genome Sequences of 24 Lactococcus lactis Strains.</title>
        <authorList>
            <person name="Backus L."/>
            <person name="Wels M."/>
            <person name="Boekhorst J."/>
            <person name="Dijkstra A.R."/>
            <person name="Beerthuyzen M."/>
            <person name="Kelly W.J."/>
            <person name="Siezen R.J."/>
            <person name="van Hijum S.A."/>
            <person name="Bachmann H."/>
        </authorList>
    </citation>
    <scope>NUCLEOTIDE SEQUENCE</scope>
    <source>
        <strain evidence="6">LMG9447</strain>
    </source>
</reference>
<dbReference type="InterPro" id="IPR036249">
    <property type="entry name" value="Thioredoxin-like_sf"/>
</dbReference>
<dbReference type="CDD" id="cd03032">
    <property type="entry name" value="ArsC_Spx"/>
    <property type="match status" value="1"/>
</dbReference>
<dbReference type="RefSeq" id="WP_017864580.1">
    <property type="nucleotide sequence ID" value="NZ_CAKMAO010000001.1"/>
</dbReference>
<keyword evidence="1" id="KW-1015">Disulfide bond</keyword>
<evidence type="ECO:0000313" key="7">
    <source>
        <dbReference type="Proteomes" id="UP000053612"/>
    </source>
</evidence>
<dbReference type="PANTHER" id="PTHR30041">
    <property type="entry name" value="ARSENATE REDUCTASE"/>
    <property type="match status" value="1"/>
</dbReference>
<gene>
    <name evidence="5" type="ORF">LLUC06_1442</name>
    <name evidence="4" type="ORF">LLUC11_1300</name>
    <name evidence="6" type="ORF">LMG9449_1952</name>
</gene>
<dbReference type="EMBL" id="LKLS01000154">
    <property type="protein sequence ID" value="KSU16485.1"/>
    <property type="molecule type" value="Genomic_DNA"/>
</dbReference>
<organism evidence="6 7">
    <name type="scientific">Lactococcus lactis subsp. lactis</name>
    <name type="common">Streptococcus lactis</name>
    <dbReference type="NCBI Taxonomy" id="1360"/>
    <lineage>
        <taxon>Bacteria</taxon>
        <taxon>Bacillati</taxon>
        <taxon>Bacillota</taxon>
        <taxon>Bacilli</taxon>
        <taxon>Lactobacillales</taxon>
        <taxon>Streptococcaceae</taxon>
        <taxon>Lactococcus</taxon>
    </lineage>
</organism>
<dbReference type="InterPro" id="IPR006504">
    <property type="entry name" value="Tscrpt_reg_Spx/MgsR"/>
</dbReference>
<dbReference type="PANTHER" id="PTHR30041:SF7">
    <property type="entry name" value="GLOBAL TRANSCRIPTIONAL REGULATOR SPX"/>
    <property type="match status" value="1"/>
</dbReference>
<dbReference type="EMBL" id="CP015904">
    <property type="protein sequence ID" value="ARE13632.1"/>
    <property type="molecule type" value="Genomic_DNA"/>
</dbReference>
<dbReference type="SUPFAM" id="SSF52833">
    <property type="entry name" value="Thioredoxin-like"/>
    <property type="match status" value="1"/>
</dbReference>
<dbReference type="NCBIfam" id="NF002459">
    <property type="entry name" value="PRK01655.1"/>
    <property type="match status" value="1"/>
</dbReference>
<evidence type="ECO:0000313" key="5">
    <source>
        <dbReference type="EMBL" id="ARE20987.1"/>
    </source>
</evidence>
<dbReference type="PATRIC" id="fig|1360.100.peg.2181"/>
<evidence type="ECO:0000313" key="4">
    <source>
        <dbReference type="EMBL" id="ARE13632.1"/>
    </source>
</evidence>
<dbReference type="Gene3D" id="3.40.30.10">
    <property type="entry name" value="Glutaredoxin"/>
    <property type="match status" value="1"/>
</dbReference>
<dbReference type="InterPro" id="IPR006660">
    <property type="entry name" value="Arsenate_reductase-like"/>
</dbReference>